<keyword evidence="2" id="KW-1185">Reference proteome</keyword>
<dbReference type="Proteomes" id="UP000515165">
    <property type="component" value="Chromosome 2"/>
</dbReference>
<feature type="transmembrane region" description="Helical" evidence="1">
    <location>
        <begin position="214"/>
        <end position="236"/>
    </location>
</feature>
<dbReference type="PANTHER" id="PTHR14788">
    <property type="entry name" value="TRANSMEMBRANE PROTEIN 156"/>
    <property type="match status" value="1"/>
</dbReference>
<dbReference type="RefSeq" id="XP_027455535.2">
    <property type="nucleotide sequence ID" value="XM_027599734.2"/>
</dbReference>
<keyword evidence="1" id="KW-0472">Membrane</keyword>
<dbReference type="GeneID" id="113925160"/>
<protein>
    <submittedName>
        <fullName evidence="3 4">Transmembrane protein 156 isoform X1</fullName>
    </submittedName>
</protein>
<evidence type="ECO:0000313" key="2">
    <source>
        <dbReference type="Proteomes" id="UP000515165"/>
    </source>
</evidence>
<evidence type="ECO:0000313" key="4">
    <source>
        <dbReference type="RefSeq" id="XP_027455536.2"/>
    </source>
</evidence>
<dbReference type="InterPro" id="IPR029374">
    <property type="entry name" value="TMEM156"/>
</dbReference>
<dbReference type="RefSeq" id="XP_027455536.2">
    <property type="nucleotide sequence ID" value="XM_027599735.2"/>
</dbReference>
<accession>A0A6J2DGC0</accession>
<proteinExistence type="predicted"/>
<dbReference type="AlphaFoldDB" id="A0A6J2DGC0"/>
<gene>
    <name evidence="3 4" type="primary">TMEM156</name>
</gene>
<name>A0A6J2DGC0_ZALCA</name>
<keyword evidence="1 3" id="KW-0812">Transmembrane</keyword>
<keyword evidence="1" id="KW-1133">Transmembrane helix</keyword>
<evidence type="ECO:0000313" key="3">
    <source>
        <dbReference type="RefSeq" id="XP_027455535.2"/>
    </source>
</evidence>
<dbReference type="PANTHER" id="PTHR14788:SF5">
    <property type="entry name" value="TRANSMEMBRANE PROTEIN 156"/>
    <property type="match status" value="1"/>
</dbReference>
<dbReference type="OrthoDB" id="9422827at2759"/>
<dbReference type="Pfam" id="PF15106">
    <property type="entry name" value="TMEM156"/>
    <property type="match status" value="1"/>
</dbReference>
<dbReference type="CTD" id="80008"/>
<evidence type="ECO:0000256" key="1">
    <source>
        <dbReference type="SAM" id="Phobius"/>
    </source>
</evidence>
<sequence length="391" mass="45237">MTKTALFKLLLAIVIAFILLLPEYFKTPKGNILELSCLEVCLQPNFNYSLRSLNFSFVTFLKPVRESQTIMGIFLNHSNFQNFTRICQGITSELKMCSSCLACESKKSLDFISQEQTSKVLIMKGSTEVKANDFRSPCQHFNFTVAPILDPLEEYNITCNLKTHMRRPAIMEEDSPKEKSMNHTCRTMEYLNNCTHLSLHLEMDVKNFTCSMKITWYVLVLVVFIFFLILTLHKILESHRRMWKWRNFIYLFMRDREREREAEREAGSQGAGSPMRDLIPGPWDHDLSPRQTLNHLSHPGAPTSALLRGQDSEKLRTLNVRVISGGTPELTSCPACTHTFLLRKMRHKEVCLQETKQRLPLTQVKKVLPPIPELEVTSMVHLQDQYTRVSF</sequence>
<reference evidence="3 4" key="1">
    <citation type="submission" date="2025-04" db="UniProtKB">
        <authorList>
            <consortium name="RefSeq"/>
        </authorList>
    </citation>
    <scope>IDENTIFICATION</scope>
    <source>
        <tissue evidence="3 4">Blood</tissue>
    </source>
</reference>
<organism evidence="2 3">
    <name type="scientific">Zalophus californianus</name>
    <name type="common">California sealion</name>
    <dbReference type="NCBI Taxonomy" id="9704"/>
    <lineage>
        <taxon>Eukaryota</taxon>
        <taxon>Metazoa</taxon>
        <taxon>Chordata</taxon>
        <taxon>Craniata</taxon>
        <taxon>Vertebrata</taxon>
        <taxon>Euteleostomi</taxon>
        <taxon>Mammalia</taxon>
        <taxon>Eutheria</taxon>
        <taxon>Laurasiatheria</taxon>
        <taxon>Carnivora</taxon>
        <taxon>Caniformia</taxon>
        <taxon>Pinnipedia</taxon>
        <taxon>Otariidae</taxon>
        <taxon>Zalophus</taxon>
    </lineage>
</organism>
<dbReference type="KEGG" id="zca:113925160"/>